<keyword evidence="2" id="KW-1185">Reference proteome</keyword>
<protein>
    <submittedName>
        <fullName evidence="1">Uncharacterized protein</fullName>
    </submittedName>
</protein>
<organism evidence="1 2">
    <name type="scientific">Prevotella lacticifex</name>
    <dbReference type="NCBI Taxonomy" id="2854755"/>
    <lineage>
        <taxon>Bacteria</taxon>
        <taxon>Pseudomonadati</taxon>
        <taxon>Bacteroidota</taxon>
        <taxon>Bacteroidia</taxon>
        <taxon>Bacteroidales</taxon>
        <taxon>Prevotellaceae</taxon>
        <taxon>Prevotella</taxon>
    </lineage>
</organism>
<dbReference type="AlphaFoldDB" id="A0A9R1CAA4"/>
<dbReference type="Proteomes" id="UP000825483">
    <property type="component" value="Unassembled WGS sequence"/>
</dbReference>
<dbReference type="EMBL" id="BPUB01000002">
    <property type="protein sequence ID" value="GJG58877.1"/>
    <property type="molecule type" value="Genomic_DNA"/>
</dbReference>
<comment type="caution">
    <text evidence="1">The sequence shown here is derived from an EMBL/GenBank/DDBJ whole genome shotgun (WGS) entry which is preliminary data.</text>
</comment>
<name>A0A9R1CAA4_9BACT</name>
<accession>A0A9R1CAA4</accession>
<dbReference type="GeneID" id="72467082"/>
<gene>
    <name evidence="1" type="ORF">PRLR5076_17280</name>
</gene>
<evidence type="ECO:0000313" key="2">
    <source>
        <dbReference type="Proteomes" id="UP000825483"/>
    </source>
</evidence>
<reference evidence="1" key="1">
    <citation type="journal article" date="2022" name="Int. J. Syst. Evol. Microbiol.">
        <title>Prevotella lacticifex sp. nov., isolated from the rumen of cows.</title>
        <authorList>
            <person name="Shinkai T."/>
            <person name="Ikeyama N."/>
            <person name="Kumagai M."/>
            <person name="Ohmori H."/>
            <person name="Sakamoto M."/>
            <person name="Ohkuma M."/>
            <person name="Mitsumori M."/>
        </authorList>
    </citation>
    <scope>NUCLEOTIDE SEQUENCE</scope>
    <source>
        <strain evidence="1">R5076</strain>
    </source>
</reference>
<sequence length="60" mass="7373">MEEINKRIYYLHSQIDLLLKWSTTLNDEQKNASRQLFKDIWLFDIELVQYLDGKELPEWT</sequence>
<dbReference type="RefSeq" id="WP_223929048.1">
    <property type="nucleotide sequence ID" value="NZ_BPTU01000001.1"/>
</dbReference>
<evidence type="ECO:0000313" key="1">
    <source>
        <dbReference type="EMBL" id="GJG58877.1"/>
    </source>
</evidence>
<proteinExistence type="predicted"/>